<dbReference type="Gene3D" id="2.60.40.760">
    <property type="entry name" value="Expansin, cellulose-binding-like domain"/>
    <property type="match status" value="1"/>
</dbReference>
<proteinExistence type="predicted"/>
<dbReference type="Gene3D" id="2.40.40.10">
    <property type="entry name" value="RlpA-like domain"/>
    <property type="match status" value="1"/>
</dbReference>
<keyword evidence="3" id="KW-0614">Plasmid</keyword>
<geneLocation type="plasmid" evidence="3 4">
    <name>pDSJ08</name>
</geneLocation>
<evidence type="ECO:0000256" key="1">
    <source>
        <dbReference type="ARBA" id="ARBA00022729"/>
    </source>
</evidence>
<dbReference type="EMBL" id="CP017589">
    <property type="protein sequence ID" value="ARF52260.1"/>
    <property type="molecule type" value="Genomic_DNA"/>
</dbReference>
<reference evidence="3 4" key="1">
    <citation type="submission" date="2016-10" db="EMBL/GenBank/DDBJ databases">
        <title>Complete Genome Assembly of Pantoea stewartii subsp. stewartii DC283, a Corn Pathogen.</title>
        <authorList>
            <person name="Duong D.A."/>
            <person name="Stevens A.M."/>
            <person name="Jensen R.V."/>
        </authorList>
    </citation>
    <scope>NUCLEOTIDE SEQUENCE [LARGE SCALE GENOMIC DNA]</scope>
    <source>
        <strain evidence="3 4">DC283</strain>
        <plasmid evidence="3 4">pDSJ08</plasmid>
    </source>
</reference>
<evidence type="ECO:0000313" key="3">
    <source>
        <dbReference type="EMBL" id="ARF52260.1"/>
    </source>
</evidence>
<dbReference type="CDD" id="cd22272">
    <property type="entry name" value="DPBB_EXLX1-like"/>
    <property type="match status" value="1"/>
</dbReference>
<name>A0ABN4Z6A0_PANSE</name>
<dbReference type="SUPFAM" id="SSF49590">
    <property type="entry name" value="PHL pollen allergen"/>
    <property type="match status" value="1"/>
</dbReference>
<dbReference type="SUPFAM" id="SSF50685">
    <property type="entry name" value="Barwin-like endoglucanases"/>
    <property type="match status" value="1"/>
</dbReference>
<organism evidence="3 4">
    <name type="scientific">Pantoea stewartii subsp. stewartii DC283</name>
    <dbReference type="NCBI Taxonomy" id="660596"/>
    <lineage>
        <taxon>Bacteria</taxon>
        <taxon>Pseudomonadati</taxon>
        <taxon>Pseudomonadota</taxon>
        <taxon>Gammaproteobacteria</taxon>
        <taxon>Enterobacterales</taxon>
        <taxon>Erwiniaceae</taxon>
        <taxon>Pantoea</taxon>
    </lineage>
</organism>
<protein>
    <submittedName>
        <fullName evidence="3">Expansin-YoaJ</fullName>
    </submittedName>
</protein>
<dbReference type="RefSeq" id="WP_044243227.1">
    <property type="nucleotide sequence ID" value="NZ_AHIE01000039.1"/>
</dbReference>
<dbReference type="InterPro" id="IPR036908">
    <property type="entry name" value="RlpA-like_sf"/>
</dbReference>
<dbReference type="Proteomes" id="UP000192380">
    <property type="component" value="Plasmid pDSJ08"/>
</dbReference>
<dbReference type="InterPro" id="IPR036749">
    <property type="entry name" value="Expansin_CBD_sf"/>
</dbReference>
<keyword evidence="4" id="KW-1185">Reference proteome</keyword>
<dbReference type="PANTHER" id="PTHR31836:SF21">
    <property type="entry name" value="EXPANSIN-LIKE PROTEIN 7"/>
    <property type="match status" value="1"/>
</dbReference>
<dbReference type="InterPro" id="IPR051477">
    <property type="entry name" value="Expansin_CellWall"/>
</dbReference>
<dbReference type="InterPro" id="IPR049818">
    <property type="entry name" value="Expansin_EXLX1-like"/>
</dbReference>
<gene>
    <name evidence="3" type="ORF">DSJ_23670</name>
</gene>
<accession>A0ABN4Z6A0</accession>
<keyword evidence="1 2" id="KW-0732">Signal</keyword>
<sequence length="236" mass="26167">MYTFKGKGLVCAALMMISMPLWADTPIWSVNKVCRGYATPTGSGYSGGALLLDPIPKYMDITALNSHQLNFGGVRASLAGAWLEVTGPAGKVKVYVTDLYPEGGDCALDLSFGAFKKISGTQSGKINISWKLIPGPYKGPVQYRIKEGSSIYWAAVQVRRTKYPVISMQYYRSGHWVDAQKTDYNHFLLIRTGPGDIKIRYRDIYHHLLNDYIPGFLLRTSSSKAMITSGHVQFPL</sequence>
<feature type="signal peptide" evidence="2">
    <location>
        <begin position="1"/>
        <end position="23"/>
    </location>
</feature>
<dbReference type="PANTHER" id="PTHR31836">
    <property type="match status" value="1"/>
</dbReference>
<dbReference type="NCBIfam" id="NF041144">
    <property type="entry name" value="expansin_EXLX1"/>
    <property type="match status" value="1"/>
</dbReference>
<feature type="chain" id="PRO_5045980033" evidence="2">
    <location>
        <begin position="24"/>
        <end position="236"/>
    </location>
</feature>
<evidence type="ECO:0000256" key="2">
    <source>
        <dbReference type="SAM" id="SignalP"/>
    </source>
</evidence>
<evidence type="ECO:0000313" key="4">
    <source>
        <dbReference type="Proteomes" id="UP000192380"/>
    </source>
</evidence>